<reference evidence="6 7" key="1">
    <citation type="submission" date="2019-04" db="EMBL/GenBank/DDBJ databases">
        <title>Salinimonas iocasae sp. nov., a halophilic bacterium isolated from the outer tube casing of tubeworms in Okinawa Trough.</title>
        <authorList>
            <person name="Zhang H."/>
            <person name="Wang H."/>
            <person name="Li C."/>
        </authorList>
    </citation>
    <scope>NUCLEOTIDE SEQUENCE [LARGE SCALE GENOMIC DNA]</scope>
    <source>
        <strain evidence="6 7">KX18D6</strain>
    </source>
</reference>
<dbReference type="EMBL" id="CP039852">
    <property type="protein sequence ID" value="QCZ94633.1"/>
    <property type="molecule type" value="Genomic_DNA"/>
</dbReference>
<evidence type="ECO:0000256" key="3">
    <source>
        <dbReference type="ARBA" id="ARBA00023163"/>
    </source>
</evidence>
<keyword evidence="1" id="KW-0805">Transcription regulation</keyword>
<dbReference type="InterPro" id="IPR000551">
    <property type="entry name" value="MerR-type_HTH_dom"/>
</dbReference>
<dbReference type="PANTHER" id="PTHR30204">
    <property type="entry name" value="REDOX-CYCLING DRUG-SENSING TRANSCRIPTIONAL ACTIVATOR SOXR"/>
    <property type="match status" value="1"/>
</dbReference>
<dbReference type="GO" id="GO:0003700">
    <property type="term" value="F:DNA-binding transcription factor activity"/>
    <property type="evidence" value="ECO:0007669"/>
    <property type="project" value="InterPro"/>
</dbReference>
<dbReference type="PANTHER" id="PTHR30204:SF94">
    <property type="entry name" value="HEAVY METAL-DEPENDENT TRANSCRIPTIONAL REGULATOR HI_0293-RELATED"/>
    <property type="match status" value="1"/>
</dbReference>
<dbReference type="InterPro" id="IPR047057">
    <property type="entry name" value="MerR_fam"/>
</dbReference>
<dbReference type="GO" id="GO:0003677">
    <property type="term" value="F:DNA binding"/>
    <property type="evidence" value="ECO:0007669"/>
    <property type="project" value="UniProtKB-KW"/>
</dbReference>
<proteinExistence type="predicted"/>
<sequence length="136" mass="15389">MKIGELAKRMQLAPSKIRFYESIGLLPKVSRSANGYRDYSPETEAVLNLIVQGQQAGFSLDELRPLLPSDSVNWDHSALVDALRKKLTETEKLEAKLKQNKRHLRSILEQVEAKPEDVSCAENARRVITAMGLDWK</sequence>
<organism evidence="6 7">
    <name type="scientific">Salinimonas iocasae</name>
    <dbReference type="NCBI Taxonomy" id="2572577"/>
    <lineage>
        <taxon>Bacteria</taxon>
        <taxon>Pseudomonadati</taxon>
        <taxon>Pseudomonadota</taxon>
        <taxon>Gammaproteobacteria</taxon>
        <taxon>Alteromonadales</taxon>
        <taxon>Alteromonadaceae</taxon>
        <taxon>Alteromonas/Salinimonas group</taxon>
        <taxon>Salinimonas</taxon>
    </lineage>
</organism>
<protein>
    <submittedName>
        <fullName evidence="6">MerR family DNA-binding transcriptional regulator</fullName>
    </submittedName>
</protein>
<evidence type="ECO:0000313" key="7">
    <source>
        <dbReference type="Proteomes" id="UP000304912"/>
    </source>
</evidence>
<dbReference type="InterPro" id="IPR015358">
    <property type="entry name" value="Tscrpt_reg_MerR_DNA-bd"/>
</dbReference>
<gene>
    <name evidence="6" type="ORF">FBQ74_14665</name>
</gene>
<keyword evidence="2 6" id="KW-0238">DNA-binding</keyword>
<dbReference type="Proteomes" id="UP000304912">
    <property type="component" value="Chromosome"/>
</dbReference>
<accession>A0A5B7YH85</accession>
<name>A0A5B7YH85_9ALTE</name>
<dbReference type="KEGG" id="salk:FBQ74_14665"/>
<dbReference type="RefSeq" id="WP_139757370.1">
    <property type="nucleotide sequence ID" value="NZ_CP039852.1"/>
</dbReference>
<evidence type="ECO:0000259" key="5">
    <source>
        <dbReference type="PROSITE" id="PS50937"/>
    </source>
</evidence>
<evidence type="ECO:0000256" key="4">
    <source>
        <dbReference type="SAM" id="Coils"/>
    </source>
</evidence>
<evidence type="ECO:0000256" key="1">
    <source>
        <dbReference type="ARBA" id="ARBA00023015"/>
    </source>
</evidence>
<dbReference type="InterPro" id="IPR009061">
    <property type="entry name" value="DNA-bd_dom_put_sf"/>
</dbReference>
<dbReference type="SMART" id="SM00422">
    <property type="entry name" value="HTH_MERR"/>
    <property type="match status" value="1"/>
</dbReference>
<keyword evidence="4" id="KW-0175">Coiled coil</keyword>
<dbReference type="Pfam" id="PF00376">
    <property type="entry name" value="MerR"/>
    <property type="match status" value="1"/>
</dbReference>
<feature type="coiled-coil region" evidence="4">
    <location>
        <begin position="80"/>
        <end position="114"/>
    </location>
</feature>
<dbReference type="OrthoDB" id="9808480at2"/>
<keyword evidence="7" id="KW-1185">Reference proteome</keyword>
<dbReference type="SUPFAM" id="SSF46955">
    <property type="entry name" value="Putative DNA-binding domain"/>
    <property type="match status" value="1"/>
</dbReference>
<dbReference type="Pfam" id="PF09278">
    <property type="entry name" value="MerR-DNA-bind"/>
    <property type="match status" value="1"/>
</dbReference>
<feature type="domain" description="HTH merR-type" evidence="5">
    <location>
        <begin position="1"/>
        <end position="69"/>
    </location>
</feature>
<dbReference type="AlphaFoldDB" id="A0A5B7YH85"/>
<dbReference type="PROSITE" id="PS50937">
    <property type="entry name" value="HTH_MERR_2"/>
    <property type="match status" value="1"/>
</dbReference>
<keyword evidence="3" id="KW-0804">Transcription</keyword>
<dbReference type="Gene3D" id="1.10.1660.10">
    <property type="match status" value="1"/>
</dbReference>
<evidence type="ECO:0000313" key="6">
    <source>
        <dbReference type="EMBL" id="QCZ94633.1"/>
    </source>
</evidence>
<evidence type="ECO:0000256" key="2">
    <source>
        <dbReference type="ARBA" id="ARBA00023125"/>
    </source>
</evidence>